<dbReference type="EMBL" id="CP073721">
    <property type="protein sequence ID" value="UWZ37488.1"/>
    <property type="molecule type" value="Genomic_DNA"/>
</dbReference>
<dbReference type="Proteomes" id="UP001058271">
    <property type="component" value="Chromosome"/>
</dbReference>
<accession>A0ABY5Z9V2</accession>
<name>A0ABY5Z9V2_9ACTN</name>
<proteinExistence type="predicted"/>
<sequence>MLPPGAAVLPDGTASNLAPALQRRKSSGSAPAIYMLELWFDASTEEWATWAFRMPADYASGPTLKIQYKAASATTGDVVWAGSLAAVTDGDATDVDAKVFAAAQTATVTVPGTAGYLDEASISLTTAADSVAAGDFVVVRIARQGAAGGDTATGDMEFVGAAITYTTA</sequence>
<evidence type="ECO:0000313" key="1">
    <source>
        <dbReference type="EMBL" id="UWZ37488.1"/>
    </source>
</evidence>
<reference evidence="1" key="1">
    <citation type="submission" date="2021-04" db="EMBL/GenBank/DDBJ databases">
        <title>Biosynthetic gene clusters of Dactylosporangioum roseum.</title>
        <authorList>
            <person name="Hartkoorn R.C."/>
            <person name="Beaudoing E."/>
            <person name="Hot D."/>
            <person name="Moureu S."/>
        </authorList>
    </citation>
    <scope>NUCLEOTIDE SEQUENCE</scope>
    <source>
        <strain evidence="1">NRRL B-16295</strain>
    </source>
</reference>
<organism evidence="1 2">
    <name type="scientific">Dactylosporangium roseum</name>
    <dbReference type="NCBI Taxonomy" id="47989"/>
    <lineage>
        <taxon>Bacteria</taxon>
        <taxon>Bacillati</taxon>
        <taxon>Actinomycetota</taxon>
        <taxon>Actinomycetes</taxon>
        <taxon>Micromonosporales</taxon>
        <taxon>Micromonosporaceae</taxon>
        <taxon>Dactylosporangium</taxon>
    </lineage>
</organism>
<evidence type="ECO:0000313" key="2">
    <source>
        <dbReference type="Proteomes" id="UP001058271"/>
    </source>
</evidence>
<protein>
    <submittedName>
        <fullName evidence="1">Uncharacterized protein</fullName>
    </submittedName>
</protein>
<keyword evidence="2" id="KW-1185">Reference proteome</keyword>
<gene>
    <name evidence="1" type="ORF">Drose_04185</name>
</gene>
<dbReference type="RefSeq" id="WP_260726845.1">
    <property type="nucleotide sequence ID" value="NZ_BAAABS010000070.1"/>
</dbReference>